<gene>
    <name evidence="1" type="ORF">MNBD_GAMMA17-816</name>
</gene>
<organism evidence="1">
    <name type="scientific">hydrothermal vent metagenome</name>
    <dbReference type="NCBI Taxonomy" id="652676"/>
    <lineage>
        <taxon>unclassified sequences</taxon>
        <taxon>metagenomes</taxon>
        <taxon>ecological metagenomes</taxon>
    </lineage>
</organism>
<dbReference type="AlphaFoldDB" id="A0A3B0ZKF1"/>
<reference evidence="1" key="1">
    <citation type="submission" date="2018-06" db="EMBL/GenBank/DDBJ databases">
        <authorList>
            <person name="Zhirakovskaya E."/>
        </authorList>
    </citation>
    <scope>NUCLEOTIDE SEQUENCE</scope>
</reference>
<proteinExistence type="predicted"/>
<protein>
    <submittedName>
        <fullName evidence="1">Uncharacterized protein</fullName>
    </submittedName>
</protein>
<accession>A0A3B0ZKF1</accession>
<dbReference type="EMBL" id="UOFQ01000142">
    <property type="protein sequence ID" value="VAW89580.1"/>
    <property type="molecule type" value="Genomic_DNA"/>
</dbReference>
<name>A0A3B0ZKF1_9ZZZZ</name>
<sequence length="219" mass="24643">MKKYILSILFFYFSAAYSVSALAMPLGNIHVVYWENSQGKYTYFMMVNNAGPIAADLTTSNNHTITNWQTFPPTQVPAGDKLLDEDENFVVFGLDTRRDDITISNVITLDSQSIFHGQAEPGFEDSDGNGVPNQTVGWHLPFNSPWDLNDTIKPGDWITVMFTLSEEVEHFDAWVGGSDDANIWNVQSTMLEDEFGIYDADNGIYLASFLTRKIQAIKF</sequence>
<evidence type="ECO:0000313" key="1">
    <source>
        <dbReference type="EMBL" id="VAW89580.1"/>
    </source>
</evidence>